<organism evidence="2 3">
    <name type="scientific">Chlamydomonas eustigma</name>
    <dbReference type="NCBI Taxonomy" id="1157962"/>
    <lineage>
        <taxon>Eukaryota</taxon>
        <taxon>Viridiplantae</taxon>
        <taxon>Chlorophyta</taxon>
        <taxon>core chlorophytes</taxon>
        <taxon>Chlorophyceae</taxon>
        <taxon>CS clade</taxon>
        <taxon>Chlamydomonadales</taxon>
        <taxon>Chlamydomonadaceae</taxon>
        <taxon>Chlamydomonas</taxon>
    </lineage>
</organism>
<dbReference type="Proteomes" id="UP000232323">
    <property type="component" value="Unassembled WGS sequence"/>
</dbReference>
<evidence type="ECO:0000256" key="1">
    <source>
        <dbReference type="SAM" id="MobiDB-lite"/>
    </source>
</evidence>
<evidence type="ECO:0000313" key="2">
    <source>
        <dbReference type="EMBL" id="GAX85021.1"/>
    </source>
</evidence>
<dbReference type="GO" id="GO:0005794">
    <property type="term" value="C:Golgi apparatus"/>
    <property type="evidence" value="ECO:0007669"/>
    <property type="project" value="TreeGrafter"/>
</dbReference>
<dbReference type="OrthoDB" id="413579at2759"/>
<name>A0A250XPL7_9CHLO</name>
<dbReference type="PANTHER" id="PTHR32285">
    <property type="entry name" value="PROTEIN TRICHOME BIREFRINGENCE-LIKE 9-RELATED"/>
    <property type="match status" value="1"/>
</dbReference>
<accession>A0A250XPL7</accession>
<dbReference type="EMBL" id="BEGY01000145">
    <property type="protein sequence ID" value="GAX85021.1"/>
    <property type="molecule type" value="Genomic_DNA"/>
</dbReference>
<feature type="region of interest" description="Disordered" evidence="1">
    <location>
        <begin position="513"/>
        <end position="536"/>
    </location>
</feature>
<dbReference type="InterPro" id="IPR029962">
    <property type="entry name" value="TBL"/>
</dbReference>
<dbReference type="AlphaFoldDB" id="A0A250XPL7"/>
<reference evidence="2 3" key="1">
    <citation type="submission" date="2017-08" db="EMBL/GenBank/DDBJ databases">
        <title>Acidophilic green algal genome provides insights into adaptation to an acidic environment.</title>
        <authorList>
            <person name="Hirooka S."/>
            <person name="Hirose Y."/>
            <person name="Kanesaki Y."/>
            <person name="Higuchi S."/>
            <person name="Fujiwara T."/>
            <person name="Onuma R."/>
            <person name="Era A."/>
            <person name="Ohbayashi R."/>
            <person name="Uzuka A."/>
            <person name="Nozaki H."/>
            <person name="Yoshikawa H."/>
            <person name="Miyagishima S.Y."/>
        </authorList>
    </citation>
    <scope>NUCLEOTIDE SEQUENCE [LARGE SCALE GENOMIC DNA]</scope>
    <source>
        <strain evidence="2 3">NIES-2499</strain>
    </source>
</reference>
<gene>
    <name evidence="2" type="ORF">CEUSTIGMA_g12441.t1</name>
</gene>
<dbReference type="GO" id="GO:0016413">
    <property type="term" value="F:O-acetyltransferase activity"/>
    <property type="evidence" value="ECO:0007669"/>
    <property type="project" value="InterPro"/>
</dbReference>
<feature type="region of interest" description="Disordered" evidence="1">
    <location>
        <begin position="423"/>
        <end position="456"/>
    </location>
</feature>
<comment type="caution">
    <text evidence="2">The sequence shown here is derived from an EMBL/GenBank/DDBJ whole genome shotgun (WGS) entry which is preliminary data.</text>
</comment>
<evidence type="ECO:0000313" key="3">
    <source>
        <dbReference type="Proteomes" id="UP000232323"/>
    </source>
</evidence>
<proteinExistence type="predicted"/>
<protein>
    <submittedName>
        <fullName evidence="2">Uncharacterized protein</fullName>
    </submittedName>
</protein>
<feature type="compositionally biased region" description="Basic and acidic residues" evidence="1">
    <location>
        <begin position="423"/>
        <end position="434"/>
    </location>
</feature>
<sequence>MVLCTSFIAQLQVSRCGNITFATFPVSVLKSSARLKLSAITRPQNNSGTNEDEHDQENFKRFPDNLTLVHNNATDPSTHAINTHNLKQQALQNEGTISPHVFRQVSNVRSLFEEQGAMQGGISSSSDLQYSRYLPDEDSLVGKPGGLHNTMKINGQSYALSTHRLQGKTMCRQLTFNDNLTGKIYQDPLTDHYLYEPEACRLRRLSAQHTLQCLKGMEVVFVGDSVTRYQYTSLIHFLAAGGYQNPYDDGHHSVSSVSHWDRNYPMLYKGVPSLVNKHMRKNGLLGSATCDKCDKAKSLEEWRFRVKKKGHSSNSTIKIDYKYVYKYPTFHDAGMNALRWAVMGRQPAGSIIEASGKNVDQNLVGRALGQIEENAKESLAEISGERVTLAEHLMRMLRDRNTLMGEEDATLLGMKRTLVSDNGHRVGAGEERGSSNRRVARHSVASNGARDLSDAASSVATTTTSLAGAHPPDIVVLNMCAWWDQKKPGSELVEEMRYVFEYGRSLIQEAGGGHNETVQQEQGGGELPESGGSDADRSARRLRLVWKSCTVDSPYYDRVSPRIDALAREHGWEVLDVRQITMAARRQGIMLTWNINTVHFLQLGYETMNDLLFNIICPVNLS</sequence>
<keyword evidence="3" id="KW-1185">Reference proteome</keyword>
<dbReference type="PANTHER" id="PTHR32285:SF213">
    <property type="entry name" value="PROTEIN TRICHOME BIREFRINGENCE-LIKE 11"/>
    <property type="match status" value="1"/>
</dbReference>